<reference evidence="1" key="2">
    <citation type="journal article" date="2015" name="Data Brief">
        <title>Shoot transcriptome of the giant reed, Arundo donax.</title>
        <authorList>
            <person name="Barrero R.A."/>
            <person name="Guerrero F.D."/>
            <person name="Moolhuijzen P."/>
            <person name="Goolsby J.A."/>
            <person name="Tidwell J."/>
            <person name="Bellgard S.E."/>
            <person name="Bellgard M.I."/>
        </authorList>
    </citation>
    <scope>NUCLEOTIDE SEQUENCE</scope>
    <source>
        <tissue evidence="1">Shoot tissue taken approximately 20 cm above the soil surface</tissue>
    </source>
</reference>
<dbReference type="AlphaFoldDB" id="A0A0A9HVX8"/>
<proteinExistence type="predicted"/>
<organism evidence="1">
    <name type="scientific">Arundo donax</name>
    <name type="common">Giant reed</name>
    <name type="synonym">Donax arundinaceus</name>
    <dbReference type="NCBI Taxonomy" id="35708"/>
    <lineage>
        <taxon>Eukaryota</taxon>
        <taxon>Viridiplantae</taxon>
        <taxon>Streptophyta</taxon>
        <taxon>Embryophyta</taxon>
        <taxon>Tracheophyta</taxon>
        <taxon>Spermatophyta</taxon>
        <taxon>Magnoliopsida</taxon>
        <taxon>Liliopsida</taxon>
        <taxon>Poales</taxon>
        <taxon>Poaceae</taxon>
        <taxon>PACMAD clade</taxon>
        <taxon>Arundinoideae</taxon>
        <taxon>Arundineae</taxon>
        <taxon>Arundo</taxon>
    </lineage>
</organism>
<sequence length="22" mass="2590">MMDSICTWRYQTSSLPHLYVAS</sequence>
<reference evidence="1" key="1">
    <citation type="submission" date="2014-09" db="EMBL/GenBank/DDBJ databases">
        <authorList>
            <person name="Magalhaes I.L.F."/>
            <person name="Oliveira U."/>
            <person name="Santos F.R."/>
            <person name="Vidigal T.H.D.A."/>
            <person name="Brescovit A.D."/>
            <person name="Santos A.J."/>
        </authorList>
    </citation>
    <scope>NUCLEOTIDE SEQUENCE</scope>
    <source>
        <tissue evidence="1">Shoot tissue taken approximately 20 cm above the soil surface</tissue>
    </source>
</reference>
<accession>A0A0A9HVX8</accession>
<dbReference type="EMBL" id="GBRH01158880">
    <property type="protein sequence ID" value="JAE39016.1"/>
    <property type="molecule type" value="Transcribed_RNA"/>
</dbReference>
<evidence type="ECO:0000313" key="1">
    <source>
        <dbReference type="EMBL" id="JAE39016.1"/>
    </source>
</evidence>
<name>A0A0A9HVX8_ARUDO</name>
<protein>
    <submittedName>
        <fullName evidence="1">Uncharacterized protein</fullName>
    </submittedName>
</protein>